<keyword evidence="1" id="KW-0472">Membrane</keyword>
<keyword evidence="3" id="KW-1185">Reference proteome</keyword>
<dbReference type="RefSeq" id="WP_044184480.1">
    <property type="nucleotide sequence ID" value="NZ_JMCB01000003.1"/>
</dbReference>
<reference evidence="2 3" key="1">
    <citation type="submission" date="2014-04" db="EMBL/GenBank/DDBJ databases">
        <title>Genome assembly of Hyalangium minutum DSM 14724.</title>
        <authorList>
            <person name="Sharma G."/>
            <person name="Subramanian S."/>
        </authorList>
    </citation>
    <scope>NUCLEOTIDE SEQUENCE [LARGE SCALE GENOMIC DNA]</scope>
    <source>
        <strain evidence="2 3">DSM 14724</strain>
    </source>
</reference>
<keyword evidence="1" id="KW-0812">Transmembrane</keyword>
<gene>
    <name evidence="2" type="ORF">DB31_5035</name>
</gene>
<protein>
    <submittedName>
        <fullName evidence="2">Putative membrane protein</fullName>
    </submittedName>
</protein>
<dbReference type="OrthoDB" id="5360192at2"/>
<evidence type="ECO:0000256" key="1">
    <source>
        <dbReference type="SAM" id="Phobius"/>
    </source>
</evidence>
<evidence type="ECO:0000313" key="2">
    <source>
        <dbReference type="EMBL" id="KFE69993.1"/>
    </source>
</evidence>
<comment type="caution">
    <text evidence="2">The sequence shown here is derived from an EMBL/GenBank/DDBJ whole genome shotgun (WGS) entry which is preliminary data.</text>
</comment>
<dbReference type="Proteomes" id="UP000028725">
    <property type="component" value="Unassembled WGS sequence"/>
</dbReference>
<dbReference type="STRING" id="394096.DB31_5035"/>
<keyword evidence="1" id="KW-1133">Transmembrane helix</keyword>
<evidence type="ECO:0000313" key="3">
    <source>
        <dbReference type="Proteomes" id="UP000028725"/>
    </source>
</evidence>
<proteinExistence type="predicted"/>
<organism evidence="2 3">
    <name type="scientific">Hyalangium minutum</name>
    <dbReference type="NCBI Taxonomy" id="394096"/>
    <lineage>
        <taxon>Bacteria</taxon>
        <taxon>Pseudomonadati</taxon>
        <taxon>Myxococcota</taxon>
        <taxon>Myxococcia</taxon>
        <taxon>Myxococcales</taxon>
        <taxon>Cystobacterineae</taxon>
        <taxon>Archangiaceae</taxon>
        <taxon>Hyalangium</taxon>
    </lineage>
</organism>
<dbReference type="InterPro" id="IPR021257">
    <property type="entry name" value="DUF2809"/>
</dbReference>
<feature type="transmembrane region" description="Helical" evidence="1">
    <location>
        <begin position="53"/>
        <end position="85"/>
    </location>
</feature>
<sequence length="142" mass="15249">MRLPATLVAPADPARSRWRILPLLLLLPVLGLGSRSGAPWLPSFVAEYAGDTLWTMMVYVCLVFVWPRLSVAQAAGAALAISFAVEFSQLYRAPWIDALRAHRLGALVLGRGFLGSDLVCYTVGALVAAGAERLLAQQQSGE</sequence>
<name>A0A085WQN0_9BACT</name>
<accession>A0A085WQN0</accession>
<dbReference type="EMBL" id="JMCB01000003">
    <property type="protein sequence ID" value="KFE69993.1"/>
    <property type="molecule type" value="Genomic_DNA"/>
</dbReference>
<dbReference type="Pfam" id="PF10990">
    <property type="entry name" value="DUF2809"/>
    <property type="match status" value="1"/>
</dbReference>
<dbReference type="AlphaFoldDB" id="A0A085WQN0"/>